<feature type="chain" id="PRO_5020387709" description="Cell wall protein PhiA" evidence="1">
    <location>
        <begin position="22"/>
        <end position="236"/>
    </location>
</feature>
<organism evidence="2 3">
    <name type="scientific">Aureobasidium pullulans</name>
    <name type="common">Black yeast</name>
    <name type="synonym">Pullularia pullulans</name>
    <dbReference type="NCBI Taxonomy" id="5580"/>
    <lineage>
        <taxon>Eukaryota</taxon>
        <taxon>Fungi</taxon>
        <taxon>Dikarya</taxon>
        <taxon>Ascomycota</taxon>
        <taxon>Pezizomycotina</taxon>
        <taxon>Dothideomycetes</taxon>
        <taxon>Dothideomycetidae</taxon>
        <taxon>Dothideales</taxon>
        <taxon>Saccotheciaceae</taxon>
        <taxon>Aureobasidium</taxon>
    </lineage>
</organism>
<name>A0A4S9ZWG6_AURPU</name>
<protein>
    <recommendedName>
        <fullName evidence="4">Cell wall protein PhiA</fullName>
    </recommendedName>
</protein>
<keyword evidence="1" id="KW-0732">Signal</keyword>
<sequence length="236" mass="25604">MRNSILPALAAMAVTAEAAKAYIPSVWNNTAPAIHTQLVQAKNGFFEVGGVADGICQDYNPGCPSANSTIISGPVSSKYDGNKTTDFWLGITDPKGQQIYVYDQKLMYTLPRTNVVSGPEGNAINGPFSVDYDDLAQGTVLRFQGNDWAACKTFNVRQGVRTIVQPLVYGSSLWENAFGWECTPFKMTLEETDAPAVDHYRRDCPFQWLNTSPELCMGQTWGLVNADGSCVAPASG</sequence>
<dbReference type="Proteomes" id="UP000304947">
    <property type="component" value="Unassembled WGS sequence"/>
</dbReference>
<dbReference type="EMBL" id="QZBU01004463">
    <property type="protein sequence ID" value="TIA09282.1"/>
    <property type="molecule type" value="Genomic_DNA"/>
</dbReference>
<gene>
    <name evidence="2" type="ORF">D6C83_08571</name>
</gene>
<feature type="signal peptide" evidence="1">
    <location>
        <begin position="1"/>
        <end position="21"/>
    </location>
</feature>
<dbReference type="AlphaFoldDB" id="A0A4S9ZWG6"/>
<accession>A0A4S9ZWG6</accession>
<proteinExistence type="predicted"/>
<evidence type="ECO:0000313" key="3">
    <source>
        <dbReference type="Proteomes" id="UP000304947"/>
    </source>
</evidence>
<evidence type="ECO:0000313" key="2">
    <source>
        <dbReference type="EMBL" id="TIA09282.1"/>
    </source>
</evidence>
<evidence type="ECO:0000256" key="1">
    <source>
        <dbReference type="SAM" id="SignalP"/>
    </source>
</evidence>
<reference evidence="2 3" key="1">
    <citation type="submission" date="2018-10" db="EMBL/GenBank/DDBJ databases">
        <title>Fifty Aureobasidium pullulans genomes reveal a recombining polyextremotolerant generalist.</title>
        <authorList>
            <person name="Gostincar C."/>
            <person name="Turk M."/>
            <person name="Zajc J."/>
            <person name="Gunde-Cimerman N."/>
        </authorList>
    </citation>
    <scope>NUCLEOTIDE SEQUENCE [LARGE SCALE GENOMIC DNA]</scope>
    <source>
        <strain evidence="2 3">EXF-3380</strain>
    </source>
</reference>
<evidence type="ECO:0008006" key="4">
    <source>
        <dbReference type="Google" id="ProtNLM"/>
    </source>
</evidence>
<comment type="caution">
    <text evidence="2">The sequence shown here is derived from an EMBL/GenBank/DDBJ whole genome shotgun (WGS) entry which is preliminary data.</text>
</comment>